<dbReference type="InterPro" id="IPR019984">
    <property type="entry name" value="Ribosomal_uS17_bact/chlr"/>
</dbReference>
<evidence type="ECO:0000256" key="5">
    <source>
        <dbReference type="ARBA" id="ARBA00023274"/>
    </source>
</evidence>
<keyword evidence="5 6" id="KW-0687">Ribonucleoprotein</keyword>
<protein>
    <recommendedName>
        <fullName evidence="6">Small ribosomal subunit protein uS17</fullName>
    </recommendedName>
</protein>
<evidence type="ECO:0000256" key="3">
    <source>
        <dbReference type="ARBA" id="ARBA00022884"/>
    </source>
</evidence>
<dbReference type="AlphaFoldDB" id="A0A0H4T104"/>
<dbReference type="InterPro" id="IPR019979">
    <property type="entry name" value="Ribosomal_uS17_CS"/>
</dbReference>
<comment type="similarity">
    <text evidence="1 6 7">Belongs to the universal ribosomal protein uS17 family.</text>
</comment>
<evidence type="ECO:0000256" key="4">
    <source>
        <dbReference type="ARBA" id="ARBA00022980"/>
    </source>
</evidence>
<dbReference type="SUPFAM" id="SSF50249">
    <property type="entry name" value="Nucleic acid-binding proteins"/>
    <property type="match status" value="1"/>
</dbReference>
<sequence length="97" mass="10697">MTNERRRMIGTVVSARMTKSVVVRVDYTVRHPLYGKVVHRSSKFMAHDPLGCSLGDKVELVESRPLSHSKRWVVEKVLQRGQQVAVSPDAANAGGAA</sequence>
<dbReference type="NCBIfam" id="NF004123">
    <property type="entry name" value="PRK05610.1"/>
    <property type="match status" value="1"/>
</dbReference>
<comment type="subunit">
    <text evidence="6">Part of the 30S ribosomal subunit.</text>
</comment>
<dbReference type="PROSITE" id="PS00056">
    <property type="entry name" value="RIBOSOMAL_S17"/>
    <property type="match status" value="1"/>
</dbReference>
<dbReference type="Gene3D" id="2.40.50.140">
    <property type="entry name" value="Nucleic acid-binding proteins"/>
    <property type="match status" value="1"/>
</dbReference>
<dbReference type="PANTHER" id="PTHR10744">
    <property type="entry name" value="40S RIBOSOMAL PROTEIN S11 FAMILY MEMBER"/>
    <property type="match status" value="1"/>
</dbReference>
<dbReference type="EMBL" id="KT006956">
    <property type="protein sequence ID" value="AKQ01228.1"/>
    <property type="molecule type" value="Genomic_DNA"/>
</dbReference>
<dbReference type="InterPro" id="IPR012340">
    <property type="entry name" value="NA-bd_OB-fold"/>
</dbReference>
<dbReference type="InterPro" id="IPR000266">
    <property type="entry name" value="Ribosomal_uS17"/>
</dbReference>
<name>A0A0H4T104_9CHLR</name>
<keyword evidence="2 6" id="KW-0699">rRNA-binding</keyword>
<dbReference type="PRINTS" id="PR00973">
    <property type="entry name" value="RIBOSOMALS17"/>
</dbReference>
<dbReference type="HAMAP" id="MF_01345_B">
    <property type="entry name" value="Ribosomal_uS17_B"/>
    <property type="match status" value="1"/>
</dbReference>
<proteinExistence type="inferred from homology"/>
<keyword evidence="4 6" id="KW-0689">Ribosomal protein</keyword>
<dbReference type="GO" id="GO:0006412">
    <property type="term" value="P:translation"/>
    <property type="evidence" value="ECO:0007669"/>
    <property type="project" value="UniProtKB-UniRule"/>
</dbReference>
<dbReference type="CDD" id="cd00364">
    <property type="entry name" value="Ribosomal_uS17"/>
    <property type="match status" value="1"/>
</dbReference>
<evidence type="ECO:0000256" key="6">
    <source>
        <dbReference type="HAMAP-Rule" id="MF_01345"/>
    </source>
</evidence>
<gene>
    <name evidence="6 8" type="primary">rpsQ</name>
</gene>
<dbReference type="GO" id="GO:0022627">
    <property type="term" value="C:cytosolic small ribosomal subunit"/>
    <property type="evidence" value="ECO:0007669"/>
    <property type="project" value="TreeGrafter"/>
</dbReference>
<organism evidence="8">
    <name type="scientific">uncultured Chloroflexi bacterium Rifle_16ft_4_minimus_15241</name>
    <dbReference type="NCBI Taxonomy" id="1665060"/>
    <lineage>
        <taxon>Bacteria</taxon>
        <taxon>Bacillati</taxon>
        <taxon>Chloroflexota</taxon>
        <taxon>environmental samples</taxon>
    </lineage>
</organism>
<comment type="function">
    <text evidence="6">One of the primary rRNA binding proteins, it binds specifically to the 5'-end of 16S ribosomal RNA.</text>
</comment>
<evidence type="ECO:0000256" key="7">
    <source>
        <dbReference type="RuleBase" id="RU003872"/>
    </source>
</evidence>
<accession>A0A0H4T104</accession>
<dbReference type="PANTHER" id="PTHR10744:SF1">
    <property type="entry name" value="SMALL RIBOSOMAL SUBUNIT PROTEIN US17M"/>
    <property type="match status" value="1"/>
</dbReference>
<evidence type="ECO:0000256" key="2">
    <source>
        <dbReference type="ARBA" id="ARBA00022730"/>
    </source>
</evidence>
<dbReference type="GO" id="GO:0003735">
    <property type="term" value="F:structural constituent of ribosome"/>
    <property type="evidence" value="ECO:0007669"/>
    <property type="project" value="InterPro"/>
</dbReference>
<evidence type="ECO:0000256" key="1">
    <source>
        <dbReference type="ARBA" id="ARBA00010254"/>
    </source>
</evidence>
<keyword evidence="3 6" id="KW-0694">RNA-binding</keyword>
<dbReference type="GO" id="GO:0019843">
    <property type="term" value="F:rRNA binding"/>
    <property type="evidence" value="ECO:0007669"/>
    <property type="project" value="UniProtKB-UniRule"/>
</dbReference>
<dbReference type="Pfam" id="PF00366">
    <property type="entry name" value="Ribosomal_S17"/>
    <property type="match status" value="1"/>
</dbReference>
<reference evidence="8" key="1">
    <citation type="journal article" date="2015" name="ISME J.">
        <title>Aquifer environment selects for microbial species cohorts in sediment and groundwater.</title>
        <authorList>
            <person name="Hug L.A."/>
            <person name="Thomas B.C."/>
            <person name="Brown C.T."/>
            <person name="Frischkorn K.R."/>
            <person name="Williams K.H."/>
            <person name="Tringe S.G."/>
            <person name="Banfield J.F."/>
        </authorList>
    </citation>
    <scope>NUCLEOTIDE SEQUENCE</scope>
</reference>
<evidence type="ECO:0000313" key="8">
    <source>
        <dbReference type="EMBL" id="AKQ01228.1"/>
    </source>
</evidence>